<proteinExistence type="predicted"/>
<protein>
    <submittedName>
        <fullName evidence="1">Uncharacterized protein</fullName>
    </submittedName>
</protein>
<accession>A0A6A5VSD2</accession>
<gene>
    <name evidence="1" type="ORF">BU23DRAFT_594974</name>
</gene>
<name>A0A6A5VSD2_9PLEO</name>
<keyword evidence="2" id="KW-1185">Reference proteome</keyword>
<dbReference type="Proteomes" id="UP000800036">
    <property type="component" value="Unassembled WGS sequence"/>
</dbReference>
<dbReference type="EMBL" id="ML976657">
    <property type="protein sequence ID" value="KAF1979815.1"/>
    <property type="molecule type" value="Genomic_DNA"/>
</dbReference>
<organism evidence="1 2">
    <name type="scientific">Bimuria novae-zelandiae CBS 107.79</name>
    <dbReference type="NCBI Taxonomy" id="1447943"/>
    <lineage>
        <taxon>Eukaryota</taxon>
        <taxon>Fungi</taxon>
        <taxon>Dikarya</taxon>
        <taxon>Ascomycota</taxon>
        <taxon>Pezizomycotina</taxon>
        <taxon>Dothideomycetes</taxon>
        <taxon>Pleosporomycetidae</taxon>
        <taxon>Pleosporales</taxon>
        <taxon>Massarineae</taxon>
        <taxon>Didymosphaeriaceae</taxon>
        <taxon>Bimuria</taxon>
    </lineage>
</organism>
<dbReference type="AlphaFoldDB" id="A0A6A5VSD2"/>
<evidence type="ECO:0000313" key="2">
    <source>
        <dbReference type="Proteomes" id="UP000800036"/>
    </source>
</evidence>
<reference evidence="1" key="1">
    <citation type="journal article" date="2020" name="Stud. Mycol.">
        <title>101 Dothideomycetes genomes: a test case for predicting lifestyles and emergence of pathogens.</title>
        <authorList>
            <person name="Haridas S."/>
            <person name="Albert R."/>
            <person name="Binder M."/>
            <person name="Bloem J."/>
            <person name="Labutti K."/>
            <person name="Salamov A."/>
            <person name="Andreopoulos B."/>
            <person name="Baker S."/>
            <person name="Barry K."/>
            <person name="Bills G."/>
            <person name="Bluhm B."/>
            <person name="Cannon C."/>
            <person name="Castanera R."/>
            <person name="Culley D."/>
            <person name="Daum C."/>
            <person name="Ezra D."/>
            <person name="Gonzalez J."/>
            <person name="Henrissat B."/>
            <person name="Kuo A."/>
            <person name="Liang C."/>
            <person name="Lipzen A."/>
            <person name="Lutzoni F."/>
            <person name="Magnuson J."/>
            <person name="Mondo S."/>
            <person name="Nolan M."/>
            <person name="Ohm R."/>
            <person name="Pangilinan J."/>
            <person name="Park H.-J."/>
            <person name="Ramirez L."/>
            <person name="Alfaro M."/>
            <person name="Sun H."/>
            <person name="Tritt A."/>
            <person name="Yoshinaga Y."/>
            <person name="Zwiers L.-H."/>
            <person name="Turgeon B."/>
            <person name="Goodwin S."/>
            <person name="Spatafora J."/>
            <person name="Crous P."/>
            <person name="Grigoriev I."/>
        </authorList>
    </citation>
    <scope>NUCLEOTIDE SEQUENCE</scope>
    <source>
        <strain evidence="1">CBS 107.79</strain>
    </source>
</reference>
<evidence type="ECO:0000313" key="1">
    <source>
        <dbReference type="EMBL" id="KAF1979815.1"/>
    </source>
</evidence>
<sequence length="249" mass="27383">MQPCGIERRVHGVVLPDAPDVLLLKPHIRRLDLEHHGPCSQYLMEAATGLEDLTHHGRSGRPQLYQPLPIQAHWHKLRRLYLAYLDNLGAHVLASFLQWHASTLTEVNLMPLLSKLYLGCLISAPPDTSNASLELLLDNCIHSTILAGGFGDDETCGPSSIEFVSKQEIVQGLSALIDSYRLIPFLGADPNDDCDLNMKGAQAAYDGLIVQGEEWKLTSFGLARFLLSFGSGLKHNLDQVKTGKIICGQ</sequence>